<dbReference type="GO" id="GO:0003905">
    <property type="term" value="F:alkylbase DNA N-glycosylase activity"/>
    <property type="evidence" value="ECO:0007669"/>
    <property type="project" value="InterPro"/>
</dbReference>
<evidence type="ECO:0000256" key="1">
    <source>
        <dbReference type="ARBA" id="ARBA00009232"/>
    </source>
</evidence>
<gene>
    <name evidence="6" type="ORF">CF386_05690</name>
</gene>
<evidence type="ECO:0000256" key="2">
    <source>
        <dbReference type="ARBA" id="ARBA00022763"/>
    </source>
</evidence>
<dbReference type="GO" id="GO:0006284">
    <property type="term" value="P:base-excision repair"/>
    <property type="evidence" value="ECO:0007669"/>
    <property type="project" value="InterPro"/>
</dbReference>
<dbReference type="InterPro" id="IPR011034">
    <property type="entry name" value="Formyl_transferase-like_C_sf"/>
</dbReference>
<dbReference type="AlphaFoldDB" id="A0A220VF27"/>
<evidence type="ECO:0000313" key="7">
    <source>
        <dbReference type="Proteomes" id="UP000242175"/>
    </source>
</evidence>
<dbReference type="SUPFAM" id="SSF50486">
    <property type="entry name" value="FMT C-terminal domain-like"/>
    <property type="match status" value="1"/>
</dbReference>
<keyword evidence="3 5" id="KW-0378">Hydrolase</keyword>
<dbReference type="RefSeq" id="WP_089073441.1">
    <property type="nucleotide sequence ID" value="NZ_CBCSAM010000001.1"/>
</dbReference>
<dbReference type="InterPro" id="IPR003180">
    <property type="entry name" value="MPG"/>
</dbReference>
<dbReference type="EMBL" id="CP022355">
    <property type="protein sequence ID" value="ASK78533.1"/>
    <property type="molecule type" value="Genomic_DNA"/>
</dbReference>
<dbReference type="GO" id="GO:0003677">
    <property type="term" value="F:DNA binding"/>
    <property type="evidence" value="ECO:0007669"/>
    <property type="project" value="InterPro"/>
</dbReference>
<dbReference type="Gene3D" id="3.10.300.10">
    <property type="entry name" value="Methylpurine-DNA glycosylase (MPG)"/>
    <property type="match status" value="1"/>
</dbReference>
<accession>A0A220VF27</accession>
<dbReference type="Proteomes" id="UP000242175">
    <property type="component" value="Chromosome large"/>
</dbReference>
<evidence type="ECO:0000313" key="6">
    <source>
        <dbReference type="EMBL" id="ASK78533.1"/>
    </source>
</evidence>
<dbReference type="InterPro" id="IPR036995">
    <property type="entry name" value="MPG_sf"/>
</dbReference>
<dbReference type="EC" id="3.2.2.-" evidence="5"/>
<dbReference type="KEGG" id="pmai:CF386_05690"/>
<proteinExistence type="inferred from homology"/>
<dbReference type="PANTHER" id="PTHR10429:SF0">
    <property type="entry name" value="DNA-3-METHYLADENINE GLYCOSYLASE"/>
    <property type="match status" value="1"/>
</dbReference>
<comment type="similarity">
    <text evidence="1 5">Belongs to the DNA glycosylase MPG family.</text>
</comment>
<organism evidence="6 7">
    <name type="scientific">Paraphotobacterium marinum</name>
    <dbReference type="NCBI Taxonomy" id="1755811"/>
    <lineage>
        <taxon>Bacteria</taxon>
        <taxon>Pseudomonadati</taxon>
        <taxon>Pseudomonadota</taxon>
        <taxon>Gammaproteobacteria</taxon>
        <taxon>Vibrionales</taxon>
        <taxon>Vibrionaceae</taxon>
        <taxon>Paraphotobacterium</taxon>
    </lineage>
</organism>
<evidence type="ECO:0000256" key="4">
    <source>
        <dbReference type="ARBA" id="ARBA00023204"/>
    </source>
</evidence>
<dbReference type="OrthoDB" id="9794313at2"/>
<reference evidence="6 7" key="1">
    <citation type="journal article" date="2016" name="Int. J. Syst. Evol. Microbiol.">
        <title>Paraphotobacterium marinum gen. nov., sp. nov., a member of the family Vibrionaceae, isolated from surface seawater.</title>
        <authorList>
            <person name="Huang Z."/>
            <person name="Dong C."/>
            <person name="Shao Z."/>
        </authorList>
    </citation>
    <scope>NUCLEOTIDE SEQUENCE [LARGE SCALE GENOMIC DNA]</scope>
    <source>
        <strain evidence="6 7">NSCS20N07D</strain>
    </source>
</reference>
<keyword evidence="2 5" id="KW-0227">DNA damage</keyword>
<dbReference type="PANTHER" id="PTHR10429">
    <property type="entry name" value="DNA-3-METHYLADENINE GLYCOSYLASE"/>
    <property type="match status" value="1"/>
</dbReference>
<evidence type="ECO:0000256" key="3">
    <source>
        <dbReference type="ARBA" id="ARBA00022801"/>
    </source>
</evidence>
<name>A0A220VF27_9GAMM</name>
<dbReference type="Pfam" id="PF02245">
    <property type="entry name" value="Pur_DNA_glyco"/>
    <property type="match status" value="1"/>
</dbReference>
<keyword evidence="4 5" id="KW-0234">DNA repair</keyword>
<evidence type="ECO:0000256" key="5">
    <source>
        <dbReference type="HAMAP-Rule" id="MF_00527"/>
    </source>
</evidence>
<keyword evidence="7" id="KW-1185">Reference proteome</keyword>
<protein>
    <recommendedName>
        <fullName evidence="5">Putative 3-methyladenine DNA glycosylase</fullName>
        <ecNumber evidence="5">3.2.2.-</ecNumber>
    </recommendedName>
</protein>
<dbReference type="HAMAP" id="MF_00527">
    <property type="entry name" value="3MGH"/>
    <property type="match status" value="1"/>
</dbReference>
<sequence>MMIVKTNFFNKNSVELAQSLIGKMIYRKYNHLDLRAIIIETEAYELNDEASHASLGYSPKIKALYMTPGTIYMHFAHGQASFGIHSRKNGGAVLIKSARIYPDDLDNSNVIETMQSLSLLCGGKKRSTDKLLTGQTILCKSLDLKVKDWSQKQFNNTFNIQNIDYEPQKIIATTRVGIPPNRDNGLLNRFIDYKYVRQSSKNPLTTRKKTNFILEDHWHD</sequence>